<dbReference type="RefSeq" id="WP_123389968.1">
    <property type="nucleotide sequence ID" value="NZ_RKHO01000001.1"/>
</dbReference>
<dbReference type="InterPro" id="IPR020557">
    <property type="entry name" value="Fumarate_lyase_CS"/>
</dbReference>
<feature type="region of interest" description="Disordered" evidence="3">
    <location>
        <begin position="369"/>
        <end position="391"/>
    </location>
</feature>
<dbReference type="SUPFAM" id="SSF48557">
    <property type="entry name" value="L-aspartase-like"/>
    <property type="match status" value="1"/>
</dbReference>
<dbReference type="PANTHER" id="PTHR43172">
    <property type="entry name" value="ADENYLOSUCCINATE LYASE"/>
    <property type="match status" value="1"/>
</dbReference>
<dbReference type="EMBL" id="RKHO01000001">
    <property type="protein sequence ID" value="ROR90805.1"/>
    <property type="molecule type" value="Genomic_DNA"/>
</dbReference>
<evidence type="ECO:0000313" key="5">
    <source>
        <dbReference type="EMBL" id="ROR90805.1"/>
    </source>
</evidence>
<dbReference type="PANTHER" id="PTHR43172:SF2">
    <property type="entry name" value="ADENYLOSUCCINATE LYASE C-TERMINAL DOMAIN-CONTAINING PROTEIN"/>
    <property type="match status" value="1"/>
</dbReference>
<gene>
    <name evidence="5" type="ORF">EDD33_1653</name>
</gene>
<proteinExistence type="inferred from homology"/>
<evidence type="ECO:0000259" key="4">
    <source>
        <dbReference type="Pfam" id="PF00206"/>
    </source>
</evidence>
<comment type="similarity">
    <text evidence="2">Belongs to the class-II fumarase/aspartase family.</text>
</comment>
<dbReference type="PRINTS" id="PR00149">
    <property type="entry name" value="FUMRATELYASE"/>
</dbReference>
<sequence length="414" mass="43362">MADLLWPGDERAGEVFTDAALLHGLVAVEQAWLDVLVDRGIAPSAARRDLTSLVTSADVTLVASRAESSGNPLVPLLTLLRERGGRPVADPGRWLHRGLTSQDVVDTALVLGARAATRELLGSLDRQVSALATLAERHRDDLMAGRTLTQHAVPLTFGLKAAQWLRGVLDARDALRGLRFPVQVGGAAGTLAAVAEIAGGPDAALATVADVARSLGLEPSPPWHTVRTPFTAYADALVRTTDALGHVANDVLVLARPEVGELAEPAVAGRGGSSTMPQKANPVLSVLVRRAALAAPALGAQLHLAAAEAVDERPDGGWHTEWATLATLSRRTLVAASQAAELLEGLHVDTGAMSALVAQRSSALLAERRSMRELTAPPVGSTRPRPEDDFDPAHYLGATASIIDGVLARAREEN</sequence>
<organism evidence="5 6">
    <name type="scientific">Nocardioides aurantiacus</name>
    <dbReference type="NCBI Taxonomy" id="86796"/>
    <lineage>
        <taxon>Bacteria</taxon>
        <taxon>Bacillati</taxon>
        <taxon>Actinomycetota</taxon>
        <taxon>Actinomycetes</taxon>
        <taxon>Propionibacteriales</taxon>
        <taxon>Nocardioidaceae</taxon>
        <taxon>Nocardioides</taxon>
    </lineage>
</organism>
<accession>A0A3N2CTG8</accession>
<evidence type="ECO:0000256" key="3">
    <source>
        <dbReference type="SAM" id="MobiDB-lite"/>
    </source>
</evidence>
<comment type="caution">
    <text evidence="5">The sequence shown here is derived from an EMBL/GenBank/DDBJ whole genome shotgun (WGS) entry which is preliminary data.</text>
</comment>
<dbReference type="InterPro" id="IPR008948">
    <property type="entry name" value="L-Aspartase-like"/>
</dbReference>
<evidence type="ECO:0000313" key="6">
    <source>
        <dbReference type="Proteomes" id="UP000281738"/>
    </source>
</evidence>
<dbReference type="InterPro" id="IPR000362">
    <property type="entry name" value="Fumarate_lyase_fam"/>
</dbReference>
<reference evidence="5 6" key="1">
    <citation type="submission" date="2018-11" db="EMBL/GenBank/DDBJ databases">
        <title>Sequencing the genomes of 1000 actinobacteria strains.</title>
        <authorList>
            <person name="Klenk H.-P."/>
        </authorList>
    </citation>
    <scope>NUCLEOTIDE SEQUENCE [LARGE SCALE GENOMIC DNA]</scope>
    <source>
        <strain evidence="5 6">DSM 12652</strain>
    </source>
</reference>
<dbReference type="InterPro" id="IPR022761">
    <property type="entry name" value="Fumarate_lyase_N"/>
</dbReference>
<keyword evidence="5" id="KW-0413">Isomerase</keyword>
<dbReference type="GO" id="GO:0016853">
    <property type="term" value="F:isomerase activity"/>
    <property type="evidence" value="ECO:0007669"/>
    <property type="project" value="UniProtKB-KW"/>
</dbReference>
<dbReference type="GO" id="GO:0016829">
    <property type="term" value="F:lyase activity"/>
    <property type="evidence" value="ECO:0007669"/>
    <property type="project" value="UniProtKB-KW"/>
</dbReference>
<dbReference type="AlphaFoldDB" id="A0A3N2CTG8"/>
<dbReference type="Proteomes" id="UP000281738">
    <property type="component" value="Unassembled WGS sequence"/>
</dbReference>
<dbReference type="Gene3D" id="1.10.275.10">
    <property type="entry name" value="Fumarase/aspartase (N-terminal domain)"/>
    <property type="match status" value="1"/>
</dbReference>
<dbReference type="PROSITE" id="PS00163">
    <property type="entry name" value="FUMARATE_LYASES"/>
    <property type="match status" value="1"/>
</dbReference>
<dbReference type="PRINTS" id="PR00145">
    <property type="entry name" value="ARGSUCLYASE"/>
</dbReference>
<dbReference type="Pfam" id="PF00206">
    <property type="entry name" value="Lyase_1"/>
    <property type="match status" value="1"/>
</dbReference>
<keyword evidence="6" id="KW-1185">Reference proteome</keyword>
<dbReference type="OrthoDB" id="9768878at2"/>
<dbReference type="InterPro" id="IPR024083">
    <property type="entry name" value="Fumarase/histidase_N"/>
</dbReference>
<name>A0A3N2CTG8_9ACTN</name>
<dbReference type="Gene3D" id="1.20.200.10">
    <property type="entry name" value="Fumarase/aspartase (Central domain)"/>
    <property type="match status" value="1"/>
</dbReference>
<feature type="domain" description="Fumarate lyase N-terminal" evidence="4">
    <location>
        <begin position="89"/>
        <end position="291"/>
    </location>
</feature>
<keyword evidence="1" id="KW-0456">Lyase</keyword>
<evidence type="ECO:0000256" key="1">
    <source>
        <dbReference type="ARBA" id="ARBA00023239"/>
    </source>
</evidence>
<protein>
    <submittedName>
        <fullName evidence="5">3-carboxy-cis,cis-muconate cycloisomerase</fullName>
    </submittedName>
</protein>
<evidence type="ECO:0000256" key="2">
    <source>
        <dbReference type="ARBA" id="ARBA00034772"/>
    </source>
</evidence>